<dbReference type="Proteomes" id="UP000632766">
    <property type="component" value="Unassembled WGS sequence"/>
</dbReference>
<dbReference type="SUPFAM" id="SSF50341">
    <property type="entry name" value="CheW-like"/>
    <property type="match status" value="1"/>
</dbReference>
<dbReference type="InterPro" id="IPR002545">
    <property type="entry name" value="CheW-lke_dom"/>
</dbReference>
<dbReference type="SMART" id="SM00260">
    <property type="entry name" value="CheW"/>
    <property type="match status" value="1"/>
</dbReference>
<dbReference type="GO" id="GO:0006935">
    <property type="term" value="P:chemotaxis"/>
    <property type="evidence" value="ECO:0007669"/>
    <property type="project" value="InterPro"/>
</dbReference>
<accession>A0A8J7L7J8</accession>
<gene>
    <name evidence="2" type="ORF">I8748_02655</name>
</gene>
<name>A0A8J7L7J8_9NOST</name>
<sequence>MLVSLDSVFKTANLSQSLFDNPIEDNRQRFLSFPISTFGNSLIPLEQITEIMRISLDEVLSVPETPSTVLGAYNWRGEMLWLMDLEHMTGGTPLFEQIPLRTQPIAIVLQVDNYCFGLIVRSVNEIELHDMKKILSAKPGSFSARLLPFITGYLPKGSTVFNPKAVVQFFLKI</sequence>
<comment type="caution">
    <text evidence="2">The sequence shown here is derived from an EMBL/GenBank/DDBJ whole genome shotgun (WGS) entry which is preliminary data.</text>
</comment>
<dbReference type="Gene3D" id="2.40.50.180">
    <property type="entry name" value="CheA-289, Domain 4"/>
    <property type="match status" value="1"/>
</dbReference>
<proteinExistence type="predicted"/>
<keyword evidence="3" id="KW-1185">Reference proteome</keyword>
<dbReference type="InterPro" id="IPR036061">
    <property type="entry name" value="CheW-like_dom_sf"/>
</dbReference>
<evidence type="ECO:0000259" key="1">
    <source>
        <dbReference type="PROSITE" id="PS50851"/>
    </source>
</evidence>
<dbReference type="AlphaFoldDB" id="A0A8J7L7J8"/>
<dbReference type="GO" id="GO:0007165">
    <property type="term" value="P:signal transduction"/>
    <property type="evidence" value="ECO:0007669"/>
    <property type="project" value="InterPro"/>
</dbReference>
<protein>
    <submittedName>
        <fullName evidence="2">Chemotaxis protein CheW</fullName>
    </submittedName>
</protein>
<dbReference type="EMBL" id="JAECZC010000002">
    <property type="protein sequence ID" value="MBH8561091.1"/>
    <property type="molecule type" value="Genomic_DNA"/>
</dbReference>
<evidence type="ECO:0000313" key="2">
    <source>
        <dbReference type="EMBL" id="MBH8561091.1"/>
    </source>
</evidence>
<organism evidence="2 3">
    <name type="scientific">Amazonocrinis nigriterrae CENA67</name>
    <dbReference type="NCBI Taxonomy" id="2794033"/>
    <lineage>
        <taxon>Bacteria</taxon>
        <taxon>Bacillati</taxon>
        <taxon>Cyanobacteriota</taxon>
        <taxon>Cyanophyceae</taxon>
        <taxon>Nostocales</taxon>
        <taxon>Nostocaceae</taxon>
        <taxon>Amazonocrinis</taxon>
        <taxon>Amazonocrinis nigriterrae</taxon>
    </lineage>
</organism>
<evidence type="ECO:0000313" key="3">
    <source>
        <dbReference type="Proteomes" id="UP000632766"/>
    </source>
</evidence>
<reference evidence="2 3" key="1">
    <citation type="journal article" date="2021" name="Int. J. Syst. Evol. Microbiol.">
        <title>Amazonocrinis nigriterrae gen. nov., sp. nov., Atlanticothrix silvestris gen. nov., sp. nov. and Dendronalium phyllosphericum gen. nov., sp. nov., nostocacean cyanobacteria from Brazilian environments.</title>
        <authorList>
            <person name="Alvarenga D.O."/>
            <person name="Andreote A.P.D."/>
            <person name="Branco L.H.Z."/>
            <person name="Delbaje E."/>
            <person name="Cruz R.B."/>
            <person name="Varani A.M."/>
            <person name="Fiore M.F."/>
        </authorList>
    </citation>
    <scope>NUCLEOTIDE SEQUENCE [LARGE SCALE GENOMIC DNA]</scope>
    <source>
        <strain evidence="2 3">CENA67</strain>
    </source>
</reference>
<dbReference type="RefSeq" id="WP_198123115.1">
    <property type="nucleotide sequence ID" value="NZ_JAECZC010000002.1"/>
</dbReference>
<dbReference type="PROSITE" id="PS50851">
    <property type="entry name" value="CHEW"/>
    <property type="match status" value="1"/>
</dbReference>
<feature type="domain" description="CheW-like" evidence="1">
    <location>
        <begin position="27"/>
        <end position="173"/>
    </location>
</feature>
<dbReference type="Pfam" id="PF01584">
    <property type="entry name" value="CheW"/>
    <property type="match status" value="1"/>
</dbReference>